<proteinExistence type="predicted"/>
<keyword evidence="6" id="KW-0902">Two-component regulatory system</keyword>
<keyword evidence="4" id="KW-0808">Transferase</keyword>
<protein>
    <recommendedName>
        <fullName evidence="2">histidine kinase</fullName>
        <ecNumber evidence="2">2.7.13.3</ecNumber>
    </recommendedName>
</protein>
<name>X0Y7Q3_9ZZZZ</name>
<dbReference type="CDD" id="cd06225">
    <property type="entry name" value="HAMP"/>
    <property type="match status" value="1"/>
</dbReference>
<dbReference type="AlphaFoldDB" id="X0Y7Q3"/>
<feature type="domain" description="HAMP" evidence="8">
    <location>
        <begin position="214"/>
        <end position="239"/>
    </location>
</feature>
<evidence type="ECO:0000256" key="1">
    <source>
        <dbReference type="ARBA" id="ARBA00000085"/>
    </source>
</evidence>
<dbReference type="Pfam" id="PF00672">
    <property type="entry name" value="HAMP"/>
    <property type="match status" value="1"/>
</dbReference>
<comment type="catalytic activity">
    <reaction evidence="1">
        <text>ATP + protein L-histidine = ADP + protein N-phospho-L-histidine.</text>
        <dbReference type="EC" id="2.7.13.3"/>
    </reaction>
</comment>
<dbReference type="InterPro" id="IPR003660">
    <property type="entry name" value="HAMP_dom"/>
</dbReference>
<dbReference type="EC" id="2.7.13.3" evidence="2"/>
<evidence type="ECO:0000256" key="2">
    <source>
        <dbReference type="ARBA" id="ARBA00012438"/>
    </source>
</evidence>
<evidence type="ECO:0000256" key="5">
    <source>
        <dbReference type="ARBA" id="ARBA00022777"/>
    </source>
</evidence>
<dbReference type="PANTHER" id="PTHR45436:SF5">
    <property type="entry name" value="SENSOR HISTIDINE KINASE TRCS"/>
    <property type="match status" value="1"/>
</dbReference>
<feature type="non-terminal residue" evidence="9">
    <location>
        <position position="1"/>
    </location>
</feature>
<dbReference type="GO" id="GO:0005886">
    <property type="term" value="C:plasma membrane"/>
    <property type="evidence" value="ECO:0007669"/>
    <property type="project" value="TreeGrafter"/>
</dbReference>
<accession>X0Y7Q3</accession>
<dbReference type="GO" id="GO:0000160">
    <property type="term" value="P:phosphorelay signal transduction system"/>
    <property type="evidence" value="ECO:0007669"/>
    <property type="project" value="UniProtKB-KW"/>
</dbReference>
<evidence type="ECO:0000313" key="9">
    <source>
        <dbReference type="EMBL" id="GAG44748.1"/>
    </source>
</evidence>
<gene>
    <name evidence="9" type="ORF">S01H1_74789</name>
</gene>
<dbReference type="Gene3D" id="6.10.340.10">
    <property type="match status" value="1"/>
</dbReference>
<reference evidence="9" key="1">
    <citation type="journal article" date="2014" name="Front. Microbiol.">
        <title>High frequency of phylogenetically diverse reductive dehalogenase-homologous genes in deep subseafloor sedimentary metagenomes.</title>
        <authorList>
            <person name="Kawai M."/>
            <person name="Futagami T."/>
            <person name="Toyoda A."/>
            <person name="Takaki Y."/>
            <person name="Nishi S."/>
            <person name="Hori S."/>
            <person name="Arai W."/>
            <person name="Tsubouchi T."/>
            <person name="Morono Y."/>
            <person name="Uchiyama I."/>
            <person name="Ito T."/>
            <person name="Fujiyama A."/>
            <person name="Inagaki F."/>
            <person name="Takami H."/>
        </authorList>
    </citation>
    <scope>NUCLEOTIDE SEQUENCE</scope>
    <source>
        <strain evidence="9">Expedition CK06-06</strain>
    </source>
</reference>
<keyword evidence="7" id="KW-0472">Membrane</keyword>
<feature type="non-terminal residue" evidence="9">
    <location>
        <position position="240"/>
    </location>
</feature>
<sequence>RLAASHLLVIMLVMSLSGFLLLSFLERYFLQAAEESLTAQAVITAQALIPGATTNRPPVDTAPAYNAVQQQQLSNLALQAQNLPAPAVDSSPHDVDLTVLTDASFQLSAQLDTRIRILDAAGVVQVDSQQAEQGADLASDPLVAQALAGQYASHTDQDRVMHVALPALIDERPVGVFYLSQPLEDVTAVLYDLRTRWLLSTGIALLFSGVAGLLLARMITRPLRQLTAAAGAVAEGRFDR</sequence>
<evidence type="ECO:0000259" key="8">
    <source>
        <dbReference type="Pfam" id="PF00672"/>
    </source>
</evidence>
<organism evidence="9">
    <name type="scientific">marine sediment metagenome</name>
    <dbReference type="NCBI Taxonomy" id="412755"/>
    <lineage>
        <taxon>unclassified sequences</taxon>
        <taxon>metagenomes</taxon>
        <taxon>ecological metagenomes</taxon>
    </lineage>
</organism>
<keyword evidence="7" id="KW-0812">Transmembrane</keyword>
<dbReference type="EMBL" id="BARS01050052">
    <property type="protein sequence ID" value="GAG44748.1"/>
    <property type="molecule type" value="Genomic_DNA"/>
</dbReference>
<feature type="transmembrane region" description="Helical" evidence="7">
    <location>
        <begin position="7"/>
        <end position="25"/>
    </location>
</feature>
<evidence type="ECO:0000256" key="6">
    <source>
        <dbReference type="ARBA" id="ARBA00023012"/>
    </source>
</evidence>
<feature type="transmembrane region" description="Helical" evidence="7">
    <location>
        <begin position="197"/>
        <end position="216"/>
    </location>
</feature>
<evidence type="ECO:0000256" key="7">
    <source>
        <dbReference type="SAM" id="Phobius"/>
    </source>
</evidence>
<evidence type="ECO:0000256" key="4">
    <source>
        <dbReference type="ARBA" id="ARBA00022679"/>
    </source>
</evidence>
<dbReference type="PANTHER" id="PTHR45436">
    <property type="entry name" value="SENSOR HISTIDINE KINASE YKOH"/>
    <property type="match status" value="1"/>
</dbReference>
<dbReference type="GO" id="GO:0004673">
    <property type="term" value="F:protein histidine kinase activity"/>
    <property type="evidence" value="ECO:0007669"/>
    <property type="project" value="UniProtKB-EC"/>
</dbReference>
<keyword evidence="3" id="KW-0597">Phosphoprotein</keyword>
<keyword evidence="5" id="KW-0418">Kinase</keyword>
<comment type="caution">
    <text evidence="9">The sequence shown here is derived from an EMBL/GenBank/DDBJ whole genome shotgun (WGS) entry which is preliminary data.</text>
</comment>
<keyword evidence="7" id="KW-1133">Transmembrane helix</keyword>
<dbReference type="InterPro" id="IPR050428">
    <property type="entry name" value="TCS_sensor_his_kinase"/>
</dbReference>
<evidence type="ECO:0000256" key="3">
    <source>
        <dbReference type="ARBA" id="ARBA00022553"/>
    </source>
</evidence>